<organism evidence="4 5">
    <name type="scientific">Lineolata rhizophorae</name>
    <dbReference type="NCBI Taxonomy" id="578093"/>
    <lineage>
        <taxon>Eukaryota</taxon>
        <taxon>Fungi</taxon>
        <taxon>Dikarya</taxon>
        <taxon>Ascomycota</taxon>
        <taxon>Pezizomycotina</taxon>
        <taxon>Dothideomycetes</taxon>
        <taxon>Dothideomycetes incertae sedis</taxon>
        <taxon>Lineolatales</taxon>
        <taxon>Lineolataceae</taxon>
        <taxon>Lineolata</taxon>
    </lineage>
</organism>
<dbReference type="AlphaFoldDB" id="A0A6A6P0G4"/>
<dbReference type="PROSITE" id="PS00354">
    <property type="entry name" value="HMGI_Y"/>
    <property type="match status" value="1"/>
</dbReference>
<keyword evidence="2" id="KW-0539">Nucleus</keyword>
<evidence type="ECO:0000256" key="3">
    <source>
        <dbReference type="SAM" id="MobiDB-lite"/>
    </source>
</evidence>
<reference evidence="4" key="1">
    <citation type="journal article" date="2020" name="Stud. Mycol.">
        <title>101 Dothideomycetes genomes: a test case for predicting lifestyles and emergence of pathogens.</title>
        <authorList>
            <person name="Haridas S."/>
            <person name="Albert R."/>
            <person name="Binder M."/>
            <person name="Bloem J."/>
            <person name="Labutti K."/>
            <person name="Salamov A."/>
            <person name="Andreopoulos B."/>
            <person name="Baker S."/>
            <person name="Barry K."/>
            <person name="Bills G."/>
            <person name="Bluhm B."/>
            <person name="Cannon C."/>
            <person name="Castanera R."/>
            <person name="Culley D."/>
            <person name="Daum C."/>
            <person name="Ezra D."/>
            <person name="Gonzalez J."/>
            <person name="Henrissat B."/>
            <person name="Kuo A."/>
            <person name="Liang C."/>
            <person name="Lipzen A."/>
            <person name="Lutzoni F."/>
            <person name="Magnuson J."/>
            <person name="Mondo S."/>
            <person name="Nolan M."/>
            <person name="Ohm R."/>
            <person name="Pangilinan J."/>
            <person name="Park H.-J."/>
            <person name="Ramirez L."/>
            <person name="Alfaro M."/>
            <person name="Sun H."/>
            <person name="Tritt A."/>
            <person name="Yoshinaga Y."/>
            <person name="Zwiers L.-H."/>
            <person name="Turgeon B."/>
            <person name="Goodwin S."/>
            <person name="Spatafora J."/>
            <person name="Crous P."/>
            <person name="Grigoriev I."/>
        </authorList>
    </citation>
    <scope>NUCLEOTIDE SEQUENCE</scope>
    <source>
        <strain evidence="4">ATCC 16933</strain>
    </source>
</reference>
<dbReference type="GO" id="GO:0005634">
    <property type="term" value="C:nucleus"/>
    <property type="evidence" value="ECO:0007669"/>
    <property type="project" value="UniProtKB-SubCell"/>
</dbReference>
<accession>A0A6A6P0G4</accession>
<proteinExistence type="predicted"/>
<evidence type="ECO:0000256" key="2">
    <source>
        <dbReference type="ARBA" id="ARBA00023242"/>
    </source>
</evidence>
<protein>
    <submittedName>
        <fullName evidence="4">Uncharacterized protein</fullName>
    </submittedName>
</protein>
<name>A0A6A6P0G4_9PEZI</name>
<sequence>MPPLFDHEQINNALQNEALPVLAQFADNSSLRGRALRRFDRDEPPPYVSSTDDDEEYVPSLGFGGDALLDQFKDLMNSPLDGDERTSVVHALHSSGKVYDPGERYRKEARMEEERVRSFRRRLRPSSAEAEKFLDFKGRAGEERLNILVRRNIKRRWLKLGVWNPQWGIPNRRNNAQPNDDTSTWRWRWQHGSSAAEWTISPTPIATNLHHPIIRAVLLRQGLHRDEYTPVPPRSHLRDDSSASQAESFILSRPWVIYFIELLEERERFFRIPWQKSRFYREPLGKHVIDQWKLRGDWRKDWVDPDDGGFAPGWKWRHESPSPEPEDLTPLNTMDMEFTPSEVDALDAIPPPSPPPRPRSPYYFPPGDPRRPRGTGIFASPPPPPNIPPAPANPTDELEGPEPSEQLPLPRQRRRRQRGENLLQPPRRSARIAAMKANPQQQQQERRSTARPIPARPPPADKPKKGRPKKMDRSAVSKARPAQPGRGTTAAGKRPRGRPRKDAARQ</sequence>
<evidence type="ECO:0000313" key="5">
    <source>
        <dbReference type="Proteomes" id="UP000799766"/>
    </source>
</evidence>
<dbReference type="EMBL" id="MU001680">
    <property type="protein sequence ID" value="KAF2457521.1"/>
    <property type="molecule type" value="Genomic_DNA"/>
</dbReference>
<feature type="compositionally biased region" description="Pro residues" evidence="3">
    <location>
        <begin position="380"/>
        <end position="392"/>
    </location>
</feature>
<evidence type="ECO:0000313" key="4">
    <source>
        <dbReference type="EMBL" id="KAF2457521.1"/>
    </source>
</evidence>
<comment type="subcellular location">
    <subcellularLocation>
        <location evidence="1">Nucleus</location>
    </subcellularLocation>
</comment>
<dbReference type="GO" id="GO:0006355">
    <property type="term" value="P:regulation of DNA-templated transcription"/>
    <property type="evidence" value="ECO:0007669"/>
    <property type="project" value="InterPro"/>
</dbReference>
<feature type="region of interest" description="Disordered" evidence="3">
    <location>
        <begin position="311"/>
        <end position="506"/>
    </location>
</feature>
<feature type="compositionally biased region" description="Basic and acidic residues" evidence="3">
    <location>
        <begin position="459"/>
        <end position="475"/>
    </location>
</feature>
<dbReference type="OrthoDB" id="5137723at2759"/>
<gene>
    <name evidence="4" type="ORF">BDY21DRAFT_371707</name>
</gene>
<keyword evidence="5" id="KW-1185">Reference proteome</keyword>
<dbReference type="Proteomes" id="UP000799766">
    <property type="component" value="Unassembled WGS sequence"/>
</dbReference>
<dbReference type="InterPro" id="IPR000637">
    <property type="entry name" value="HMGI/Y_DNA-bd_CS"/>
</dbReference>
<feature type="compositionally biased region" description="Pro residues" evidence="3">
    <location>
        <begin position="349"/>
        <end position="367"/>
    </location>
</feature>
<evidence type="ECO:0000256" key="1">
    <source>
        <dbReference type="ARBA" id="ARBA00004123"/>
    </source>
</evidence>